<comment type="similarity">
    <text evidence="2">Belongs to the leguminous lectin family.</text>
</comment>
<dbReference type="SUPFAM" id="SSF56112">
    <property type="entry name" value="Protein kinase-like (PK-like)"/>
    <property type="match status" value="1"/>
</dbReference>
<dbReference type="PROSITE" id="PS00108">
    <property type="entry name" value="PROTEIN_KINASE_ST"/>
    <property type="match status" value="1"/>
</dbReference>
<evidence type="ECO:0000256" key="11">
    <source>
        <dbReference type="ARBA" id="ARBA00022734"/>
    </source>
</evidence>
<dbReference type="GO" id="GO:0030246">
    <property type="term" value="F:carbohydrate binding"/>
    <property type="evidence" value="ECO:0007669"/>
    <property type="project" value="UniProtKB-KW"/>
</dbReference>
<dbReference type="GO" id="GO:0042742">
    <property type="term" value="P:defense response to bacterium"/>
    <property type="evidence" value="ECO:0007669"/>
    <property type="project" value="UniProtKB-ARBA"/>
</dbReference>
<dbReference type="Gene3D" id="3.30.200.20">
    <property type="entry name" value="Phosphorylase Kinase, domain 1"/>
    <property type="match status" value="1"/>
</dbReference>
<evidence type="ECO:0000256" key="20">
    <source>
        <dbReference type="ARBA" id="ARBA00047899"/>
    </source>
</evidence>
<keyword evidence="9 23" id="KW-0812">Transmembrane</keyword>
<dbReference type="SMART" id="SM00220">
    <property type="entry name" value="S_TKc"/>
    <property type="match status" value="1"/>
</dbReference>
<dbReference type="EMBL" id="RXIC02000021">
    <property type="protein sequence ID" value="KAB1217838.1"/>
    <property type="molecule type" value="Genomic_DNA"/>
</dbReference>
<keyword evidence="14" id="KW-0611">Plant defense</keyword>
<evidence type="ECO:0000256" key="16">
    <source>
        <dbReference type="ARBA" id="ARBA00022989"/>
    </source>
</evidence>
<evidence type="ECO:0000256" key="14">
    <source>
        <dbReference type="ARBA" id="ARBA00022821"/>
    </source>
</evidence>
<keyword evidence="19" id="KW-0325">Glycoprotein</keyword>
<dbReference type="FunFam" id="1.10.510.10:FF:000108">
    <property type="entry name" value="L-type lectin-domain containing receptor kinase S.4"/>
    <property type="match status" value="1"/>
</dbReference>
<feature type="domain" description="Protein kinase" evidence="25">
    <location>
        <begin position="358"/>
        <end position="633"/>
    </location>
</feature>
<evidence type="ECO:0000256" key="12">
    <source>
        <dbReference type="ARBA" id="ARBA00022741"/>
    </source>
</evidence>
<evidence type="ECO:0000256" key="7">
    <source>
        <dbReference type="ARBA" id="ARBA00022527"/>
    </source>
</evidence>
<dbReference type="InterPro" id="IPR008271">
    <property type="entry name" value="Ser/Thr_kinase_AS"/>
</dbReference>
<organism evidence="26 27">
    <name type="scientific">Morella rubra</name>
    <name type="common">Chinese bayberry</name>
    <dbReference type="NCBI Taxonomy" id="262757"/>
    <lineage>
        <taxon>Eukaryota</taxon>
        <taxon>Viridiplantae</taxon>
        <taxon>Streptophyta</taxon>
        <taxon>Embryophyta</taxon>
        <taxon>Tracheophyta</taxon>
        <taxon>Spermatophyta</taxon>
        <taxon>Magnoliopsida</taxon>
        <taxon>eudicotyledons</taxon>
        <taxon>Gunneridae</taxon>
        <taxon>Pentapetalae</taxon>
        <taxon>rosids</taxon>
        <taxon>fabids</taxon>
        <taxon>Fagales</taxon>
        <taxon>Myricaceae</taxon>
        <taxon>Morella</taxon>
    </lineage>
</organism>
<evidence type="ECO:0000256" key="6">
    <source>
        <dbReference type="ARBA" id="ARBA00022475"/>
    </source>
</evidence>
<keyword evidence="15 22" id="KW-0067">ATP-binding</keyword>
<dbReference type="InterPro" id="IPR011009">
    <property type="entry name" value="Kinase-like_dom_sf"/>
</dbReference>
<dbReference type="AlphaFoldDB" id="A0A6A1W209"/>
<comment type="subcellular location">
    <subcellularLocation>
        <location evidence="1">Cell membrane</location>
        <topology evidence="1">Single-pass type I membrane protein</topology>
    </subcellularLocation>
</comment>
<dbReference type="Gene3D" id="2.60.120.200">
    <property type="match status" value="1"/>
</dbReference>
<keyword evidence="16 23" id="KW-1133">Transmembrane helix</keyword>
<comment type="similarity">
    <text evidence="3">In the N-terminal section; belongs to the leguminous lectin family.</text>
</comment>
<evidence type="ECO:0000256" key="15">
    <source>
        <dbReference type="ARBA" id="ARBA00022840"/>
    </source>
</evidence>
<evidence type="ECO:0000256" key="17">
    <source>
        <dbReference type="ARBA" id="ARBA00023136"/>
    </source>
</evidence>
<evidence type="ECO:0000256" key="5">
    <source>
        <dbReference type="ARBA" id="ARBA00012513"/>
    </source>
</evidence>
<evidence type="ECO:0000259" key="25">
    <source>
        <dbReference type="PROSITE" id="PS50011"/>
    </source>
</evidence>
<dbReference type="CDD" id="cd14066">
    <property type="entry name" value="STKc_IRAK"/>
    <property type="match status" value="1"/>
</dbReference>
<dbReference type="PANTHER" id="PTHR27007">
    <property type="match status" value="1"/>
</dbReference>
<comment type="similarity">
    <text evidence="4">In the C-terminal section; belongs to the protein kinase superfamily. Ser/Thr protein kinase family.</text>
</comment>
<reference evidence="26 27" key="1">
    <citation type="journal article" date="2019" name="Plant Biotechnol. J.">
        <title>The red bayberry genome and genetic basis of sex determination.</title>
        <authorList>
            <person name="Jia H.M."/>
            <person name="Jia H.J."/>
            <person name="Cai Q.L."/>
            <person name="Wang Y."/>
            <person name="Zhao H.B."/>
            <person name="Yang W.F."/>
            <person name="Wang G.Y."/>
            <person name="Li Y.H."/>
            <person name="Zhan D.L."/>
            <person name="Shen Y.T."/>
            <person name="Niu Q.F."/>
            <person name="Chang L."/>
            <person name="Qiu J."/>
            <person name="Zhao L."/>
            <person name="Xie H.B."/>
            <person name="Fu W.Y."/>
            <person name="Jin J."/>
            <person name="Li X.W."/>
            <person name="Jiao Y."/>
            <person name="Zhou C.C."/>
            <person name="Tu T."/>
            <person name="Chai C.Y."/>
            <person name="Gao J.L."/>
            <person name="Fan L.J."/>
            <person name="van de Weg E."/>
            <person name="Wang J.Y."/>
            <person name="Gao Z.S."/>
        </authorList>
    </citation>
    <scope>NUCLEOTIDE SEQUENCE [LARGE SCALE GENOMIC DNA]</scope>
    <source>
        <tissue evidence="26">Leaves</tissue>
    </source>
</reference>
<comment type="caution">
    <text evidence="26">The sequence shown here is derived from an EMBL/GenBank/DDBJ whole genome shotgun (WGS) entry which is preliminary data.</text>
</comment>
<evidence type="ECO:0000256" key="3">
    <source>
        <dbReference type="ARBA" id="ARBA00008536"/>
    </source>
</evidence>
<evidence type="ECO:0000256" key="23">
    <source>
        <dbReference type="SAM" id="Phobius"/>
    </source>
</evidence>
<keyword evidence="8" id="KW-0808">Transferase</keyword>
<dbReference type="InterPro" id="IPR050528">
    <property type="entry name" value="L-type_Lectin-RKs"/>
</dbReference>
<dbReference type="PROSITE" id="PS00107">
    <property type="entry name" value="PROTEIN_KINASE_ATP"/>
    <property type="match status" value="1"/>
</dbReference>
<gene>
    <name evidence="26" type="ORF">CJ030_MR3G014752</name>
</gene>
<keyword evidence="27" id="KW-1185">Reference proteome</keyword>
<keyword evidence="11 26" id="KW-0430">Lectin</keyword>
<sequence>MLNSFSLMEQKFFSLCVFFLLLYPVKPDLDNIGGPLLDVFIDGFGDASNTMSVDGVAAIEKNRLLRLTNDSLGTVGHAFYSRPIRFKNSSGEAMSFSTSFAFAILTGQGKQAGEGLAFTISPTKELPASLPGPYLGLFNASNNGSFSNHVVAVEFDTVQDSQFGDIDDNHVGIDINSVVSNTSATAVQFKGSDTNKVDLSLKSGGVIQAWIEYDSQLNQLEVKLAPDSSRPRSVLLSCKVNLSKILQEYMYVGFSASTGSSASSHYILGWSFNVNGDAKNLYLDKLPPLPTVPRSKKNHIAIIVGLSVSGALAVIMVTVLGFYIVRKIKRADAVEAWEHDIGPQRFSYKQLKKATAGFGDRELLGFGGFGRVYKGTLPNSDTQVAVKRISHDSKQGLQEFVSEVASMGRLRHRNLVQLLGWCRRQGDLLLVYDFMPNGSLDKYLFEESKAFLSWEKRFKIIKGVASGLLYLHEEWEQAVLHRDIKAGNVLLDSEFNGKLSDFGLAKLCEHGSNPSTTRVMGTPGYLAPELARTGKPTTSSDVFAFGALLLEVVCGRRPMDFKASPEGLVLVDWVWENWREGAILDVVDPRLQDKFDEIEVVLALKLGLICSNDAPEARPTMRQVVRYLEKELVLPEEVAVPHGRKGGATFSGIEFGDCTPSYPTTSSYSRKASTWTSVGTNLDADVEAGLTSEFSVSSGDDGR</sequence>
<evidence type="ECO:0000256" key="1">
    <source>
        <dbReference type="ARBA" id="ARBA00004251"/>
    </source>
</evidence>
<dbReference type="GO" id="GO:0005524">
    <property type="term" value="F:ATP binding"/>
    <property type="evidence" value="ECO:0007669"/>
    <property type="project" value="UniProtKB-UniRule"/>
</dbReference>
<comment type="catalytic activity">
    <reaction evidence="21">
        <text>L-seryl-[protein] + ATP = O-phospho-L-seryl-[protein] + ADP + H(+)</text>
        <dbReference type="Rhea" id="RHEA:17989"/>
        <dbReference type="Rhea" id="RHEA-COMP:9863"/>
        <dbReference type="Rhea" id="RHEA-COMP:11604"/>
        <dbReference type="ChEBI" id="CHEBI:15378"/>
        <dbReference type="ChEBI" id="CHEBI:29999"/>
        <dbReference type="ChEBI" id="CHEBI:30616"/>
        <dbReference type="ChEBI" id="CHEBI:83421"/>
        <dbReference type="ChEBI" id="CHEBI:456216"/>
        <dbReference type="EC" id="2.7.11.1"/>
    </reaction>
</comment>
<dbReference type="PROSITE" id="PS50011">
    <property type="entry name" value="PROTEIN_KINASE_DOM"/>
    <property type="match status" value="1"/>
</dbReference>
<keyword evidence="13 26" id="KW-0418">Kinase</keyword>
<evidence type="ECO:0000256" key="9">
    <source>
        <dbReference type="ARBA" id="ARBA00022692"/>
    </source>
</evidence>
<dbReference type="Gene3D" id="1.10.510.10">
    <property type="entry name" value="Transferase(Phosphotransferase) domain 1"/>
    <property type="match status" value="1"/>
</dbReference>
<dbReference type="InterPro" id="IPR000719">
    <property type="entry name" value="Prot_kinase_dom"/>
</dbReference>
<dbReference type="GO" id="GO:0002229">
    <property type="term" value="P:defense response to oomycetes"/>
    <property type="evidence" value="ECO:0007669"/>
    <property type="project" value="UniProtKB-ARBA"/>
</dbReference>
<keyword evidence="7" id="KW-0723">Serine/threonine-protein kinase</keyword>
<dbReference type="FunFam" id="3.30.200.20:FF:000112">
    <property type="entry name" value="Lectin-domain containing receptor kinase A4.3"/>
    <property type="match status" value="1"/>
</dbReference>
<dbReference type="EC" id="2.7.11.1" evidence="5"/>
<feature type="binding site" evidence="22">
    <location>
        <position position="387"/>
    </location>
    <ligand>
        <name>ATP</name>
        <dbReference type="ChEBI" id="CHEBI:30616"/>
    </ligand>
</feature>
<evidence type="ECO:0000256" key="24">
    <source>
        <dbReference type="SAM" id="SignalP"/>
    </source>
</evidence>
<evidence type="ECO:0000256" key="18">
    <source>
        <dbReference type="ARBA" id="ARBA00023170"/>
    </source>
</evidence>
<dbReference type="Pfam" id="PF00069">
    <property type="entry name" value="Pkinase"/>
    <property type="match status" value="1"/>
</dbReference>
<proteinExistence type="inferred from homology"/>
<evidence type="ECO:0000313" key="27">
    <source>
        <dbReference type="Proteomes" id="UP000516437"/>
    </source>
</evidence>
<evidence type="ECO:0000256" key="22">
    <source>
        <dbReference type="PROSITE-ProRule" id="PRU10141"/>
    </source>
</evidence>
<dbReference type="InterPro" id="IPR001220">
    <property type="entry name" value="Legume_lectin_dom"/>
</dbReference>
<evidence type="ECO:0000256" key="21">
    <source>
        <dbReference type="ARBA" id="ARBA00048679"/>
    </source>
</evidence>
<dbReference type="InterPro" id="IPR013320">
    <property type="entry name" value="ConA-like_dom_sf"/>
</dbReference>
<dbReference type="CDD" id="cd06899">
    <property type="entry name" value="lectin_legume_LecRK_Arcelin_ConA"/>
    <property type="match status" value="1"/>
</dbReference>
<feature type="transmembrane region" description="Helical" evidence="23">
    <location>
        <begin position="300"/>
        <end position="325"/>
    </location>
</feature>
<name>A0A6A1W209_9ROSI</name>
<dbReference type="InterPro" id="IPR019825">
    <property type="entry name" value="Lectin_legB_Mn/Ca_BS"/>
</dbReference>
<comment type="catalytic activity">
    <reaction evidence="20">
        <text>L-threonyl-[protein] + ATP = O-phospho-L-threonyl-[protein] + ADP + H(+)</text>
        <dbReference type="Rhea" id="RHEA:46608"/>
        <dbReference type="Rhea" id="RHEA-COMP:11060"/>
        <dbReference type="Rhea" id="RHEA-COMP:11605"/>
        <dbReference type="ChEBI" id="CHEBI:15378"/>
        <dbReference type="ChEBI" id="CHEBI:30013"/>
        <dbReference type="ChEBI" id="CHEBI:30616"/>
        <dbReference type="ChEBI" id="CHEBI:61977"/>
        <dbReference type="ChEBI" id="CHEBI:456216"/>
        <dbReference type="EC" id="2.7.11.1"/>
    </reaction>
</comment>
<dbReference type="Pfam" id="PF00139">
    <property type="entry name" value="Lectin_legB"/>
    <property type="match status" value="1"/>
</dbReference>
<dbReference type="GO" id="GO:0005886">
    <property type="term" value="C:plasma membrane"/>
    <property type="evidence" value="ECO:0007669"/>
    <property type="project" value="UniProtKB-SubCell"/>
</dbReference>
<evidence type="ECO:0000256" key="10">
    <source>
        <dbReference type="ARBA" id="ARBA00022729"/>
    </source>
</evidence>
<dbReference type="Proteomes" id="UP000516437">
    <property type="component" value="Chromosome 3"/>
</dbReference>
<feature type="signal peptide" evidence="24">
    <location>
        <begin position="1"/>
        <end position="27"/>
    </location>
</feature>
<evidence type="ECO:0000256" key="19">
    <source>
        <dbReference type="ARBA" id="ARBA00023180"/>
    </source>
</evidence>
<keyword evidence="17 23" id="KW-0472">Membrane</keyword>
<keyword evidence="6" id="KW-1003">Cell membrane</keyword>
<dbReference type="PROSITE" id="PS00307">
    <property type="entry name" value="LECTIN_LEGUME_BETA"/>
    <property type="match status" value="1"/>
</dbReference>
<keyword evidence="12 22" id="KW-0547">Nucleotide-binding</keyword>
<evidence type="ECO:0000256" key="8">
    <source>
        <dbReference type="ARBA" id="ARBA00022679"/>
    </source>
</evidence>
<dbReference type="GO" id="GO:0004674">
    <property type="term" value="F:protein serine/threonine kinase activity"/>
    <property type="evidence" value="ECO:0007669"/>
    <property type="project" value="UniProtKB-KW"/>
</dbReference>
<evidence type="ECO:0000256" key="4">
    <source>
        <dbReference type="ARBA" id="ARBA00010217"/>
    </source>
</evidence>
<dbReference type="InterPro" id="IPR017441">
    <property type="entry name" value="Protein_kinase_ATP_BS"/>
</dbReference>
<feature type="chain" id="PRO_5025664705" description="non-specific serine/threonine protein kinase" evidence="24">
    <location>
        <begin position="28"/>
        <end position="703"/>
    </location>
</feature>
<dbReference type="OrthoDB" id="543442at2759"/>
<protein>
    <recommendedName>
        <fullName evidence="5">non-specific serine/threonine protein kinase</fullName>
        <ecNumber evidence="5">2.7.11.1</ecNumber>
    </recommendedName>
</protein>
<evidence type="ECO:0000256" key="2">
    <source>
        <dbReference type="ARBA" id="ARBA00007606"/>
    </source>
</evidence>
<keyword evidence="18 26" id="KW-0675">Receptor</keyword>
<accession>A0A6A1W209</accession>
<evidence type="ECO:0000313" key="26">
    <source>
        <dbReference type="EMBL" id="KAB1217838.1"/>
    </source>
</evidence>
<keyword evidence="10 24" id="KW-0732">Signal</keyword>
<dbReference type="SUPFAM" id="SSF49899">
    <property type="entry name" value="Concanavalin A-like lectins/glucanases"/>
    <property type="match status" value="1"/>
</dbReference>
<dbReference type="FunFam" id="2.60.120.200:FF:000086">
    <property type="entry name" value="L-type lectin-domain containing receptor kinase S.4"/>
    <property type="match status" value="1"/>
</dbReference>
<evidence type="ECO:0000256" key="13">
    <source>
        <dbReference type="ARBA" id="ARBA00022777"/>
    </source>
</evidence>